<feature type="region of interest" description="Disordered" evidence="3">
    <location>
        <begin position="892"/>
        <end position="912"/>
    </location>
</feature>
<evidence type="ECO:0000313" key="6">
    <source>
        <dbReference type="Proteomes" id="UP001516023"/>
    </source>
</evidence>
<dbReference type="Pfam" id="PF00385">
    <property type="entry name" value="Chromo"/>
    <property type="match status" value="2"/>
</dbReference>
<dbReference type="InterPro" id="IPR023780">
    <property type="entry name" value="Chromo_domain"/>
</dbReference>
<feature type="region of interest" description="Disordered" evidence="3">
    <location>
        <begin position="824"/>
        <end position="850"/>
    </location>
</feature>
<dbReference type="SMART" id="SM00298">
    <property type="entry name" value="CHROMO"/>
    <property type="match status" value="2"/>
</dbReference>
<dbReference type="EMBL" id="JABMIG020000219">
    <property type="protein sequence ID" value="KAL3785160.1"/>
    <property type="molecule type" value="Genomic_DNA"/>
</dbReference>
<dbReference type="Gene3D" id="2.40.50.40">
    <property type="match status" value="2"/>
</dbReference>
<reference evidence="5 6" key="1">
    <citation type="journal article" date="2020" name="G3 (Bethesda)">
        <title>Improved Reference Genome for Cyclotella cryptica CCMP332, a Model for Cell Wall Morphogenesis, Salinity Adaptation, and Lipid Production in Diatoms (Bacillariophyta).</title>
        <authorList>
            <person name="Roberts W.R."/>
            <person name="Downey K.M."/>
            <person name="Ruck E.C."/>
            <person name="Traller J.C."/>
            <person name="Alverson A.J."/>
        </authorList>
    </citation>
    <scope>NUCLEOTIDE SEQUENCE [LARGE SCALE GENOMIC DNA]</scope>
    <source>
        <strain evidence="5 6">CCMP332</strain>
    </source>
</reference>
<dbReference type="PROSITE" id="PS00598">
    <property type="entry name" value="CHROMO_1"/>
    <property type="match status" value="2"/>
</dbReference>
<dbReference type="InterPro" id="IPR000953">
    <property type="entry name" value="Chromo/chromo_shadow_dom"/>
</dbReference>
<protein>
    <recommendedName>
        <fullName evidence="4">Chromo domain-containing protein</fullName>
    </recommendedName>
</protein>
<proteinExistence type="predicted"/>
<evidence type="ECO:0000256" key="3">
    <source>
        <dbReference type="SAM" id="MobiDB-lite"/>
    </source>
</evidence>
<comment type="caution">
    <text evidence="5">The sequence shown here is derived from an EMBL/GenBank/DDBJ whole genome shotgun (WGS) entry which is preliminary data.</text>
</comment>
<gene>
    <name evidence="5" type="ORF">HJC23_013826</name>
</gene>
<feature type="compositionally biased region" description="Low complexity" evidence="3">
    <location>
        <begin position="237"/>
        <end position="256"/>
    </location>
</feature>
<feature type="domain" description="Chromo" evidence="4">
    <location>
        <begin position="40"/>
        <end position="104"/>
    </location>
</feature>
<feature type="region of interest" description="Disordered" evidence="3">
    <location>
        <begin position="453"/>
        <end position="610"/>
    </location>
</feature>
<feature type="domain" description="Chromo" evidence="4">
    <location>
        <begin position="612"/>
        <end position="671"/>
    </location>
</feature>
<feature type="compositionally biased region" description="Basic residues" evidence="3">
    <location>
        <begin position="261"/>
        <end position="274"/>
    </location>
</feature>
<feature type="compositionally biased region" description="Basic and acidic residues" evidence="3">
    <location>
        <begin position="539"/>
        <end position="550"/>
    </location>
</feature>
<evidence type="ECO:0000256" key="2">
    <source>
        <dbReference type="ARBA" id="ARBA00023242"/>
    </source>
</evidence>
<feature type="compositionally biased region" description="Low complexity" evidence="3">
    <location>
        <begin position="276"/>
        <end position="290"/>
    </location>
</feature>
<dbReference type="Proteomes" id="UP001516023">
    <property type="component" value="Unassembled WGS sequence"/>
</dbReference>
<organism evidence="5 6">
    <name type="scientific">Cyclotella cryptica</name>
    <dbReference type="NCBI Taxonomy" id="29204"/>
    <lineage>
        <taxon>Eukaryota</taxon>
        <taxon>Sar</taxon>
        <taxon>Stramenopiles</taxon>
        <taxon>Ochrophyta</taxon>
        <taxon>Bacillariophyta</taxon>
        <taxon>Coscinodiscophyceae</taxon>
        <taxon>Thalassiosirophycidae</taxon>
        <taxon>Stephanodiscales</taxon>
        <taxon>Stephanodiscaceae</taxon>
        <taxon>Cyclotella</taxon>
    </lineage>
</organism>
<keyword evidence="6" id="KW-1185">Reference proteome</keyword>
<dbReference type="GO" id="GO:0005634">
    <property type="term" value="C:nucleus"/>
    <property type="evidence" value="ECO:0007669"/>
    <property type="project" value="UniProtKB-SubCell"/>
</dbReference>
<evidence type="ECO:0000256" key="1">
    <source>
        <dbReference type="ARBA" id="ARBA00004123"/>
    </source>
</evidence>
<comment type="subcellular location">
    <subcellularLocation>
        <location evidence="1">Nucleus</location>
    </subcellularLocation>
</comment>
<dbReference type="SUPFAM" id="SSF54160">
    <property type="entry name" value="Chromo domain-like"/>
    <property type="match status" value="2"/>
</dbReference>
<dbReference type="InterPro" id="IPR051219">
    <property type="entry name" value="Heterochromatin_chromo-domain"/>
</dbReference>
<evidence type="ECO:0000259" key="4">
    <source>
        <dbReference type="PROSITE" id="PS50013"/>
    </source>
</evidence>
<dbReference type="PANTHER" id="PTHR22812">
    <property type="entry name" value="CHROMOBOX PROTEIN"/>
    <property type="match status" value="1"/>
</dbReference>
<dbReference type="InterPro" id="IPR016197">
    <property type="entry name" value="Chromo-like_dom_sf"/>
</dbReference>
<name>A0ABD3PFI0_9STRA</name>
<dbReference type="PROSITE" id="PS50013">
    <property type="entry name" value="CHROMO_2"/>
    <property type="match status" value="2"/>
</dbReference>
<feature type="compositionally biased region" description="Low complexity" evidence="3">
    <location>
        <begin position="834"/>
        <end position="847"/>
    </location>
</feature>
<evidence type="ECO:0000313" key="5">
    <source>
        <dbReference type="EMBL" id="KAL3785160.1"/>
    </source>
</evidence>
<dbReference type="CDD" id="cd00024">
    <property type="entry name" value="CD_CSD"/>
    <property type="match status" value="2"/>
</dbReference>
<keyword evidence="2" id="KW-0539">Nucleus</keyword>
<dbReference type="AlphaFoldDB" id="A0ABD3PFI0"/>
<dbReference type="InterPro" id="IPR023779">
    <property type="entry name" value="Chromodomain_CS"/>
</dbReference>
<accession>A0ABD3PFI0</accession>
<feature type="region of interest" description="Disordered" evidence="3">
    <location>
        <begin position="232"/>
        <end position="300"/>
    </location>
</feature>
<sequence length="977" mass="109182">MSTTRPRRLPPNAEPFSTEIYNIASSDSEDEDVANHSGIYKVEKILDSKTVRGKPRGKNQTLYKVRWKGYGPSDDTWEPIENVASTGHIDRFVRNQRQRRLSRKTPGAALIEYEDGERCLVDLTEETFRSFVDGDDESARGEDEGAVNDFRLIFDGAKIELLWPYINVYFTATIISWTPLQCSFKADDTMKHTEKALVRLDAAVAPIRNHKIKASTPMKSADESEIPIEVKICNEGPTTSSTTTTTTESKPSELTLDTTKKTSKQMNRKRKVTRIKASPSKSASRASSPKVKTSKMGGARKSLFGMKLNLKSPLAERSMAKHASYVPKNEPHKNVEQQVQNTEQQVQNMEQQLQDMDYFFPVGHELSMSNDKSKALLEMNMAIASAATPKTSMDEMSVSDDSTVVRNLLLGEEQDLVEGHSQDSTVDDFFLNSDDEDEEVAADLLSCESKKLGNDDSWLSSSEEENLSCTSKRQRADEMDYEGDQVTPKKAGKDFVKPNASRSKRKRNDGEPAVNCHDQEYNAKPISKKHHASKSNVCKRNDMEKGSSERRKPRKCVCVDKTANNDRDNVSNTKNNKINKKKSTNGRNSKNQTKRPVATQKQPRLQTQKEEFQVETIVDSIVDRHGATLYKVRWQGYGPDDDTWEPLHNVAQTGHVDRFVRRKRAETISDASPGAAIIEYEDGERALVDLREETFRFSLGDFVDSTNEESENDFRIVFPGAKLELFWPYADLYFNCRVISWTPLENSGQSLSLEDESCTSVQASPRPKDEKLKCVSMAKKNSNACSPKEKGTRPTLARTESGIAAASILQKIASSTYCPITSKDLDASNDQNKTAPTSSSSPPSSLTSEDKQVAFNVSAETETTPNQVPSRFSLQYSESMEKTACILQNFKGHAPSGAQDDEPSRDWNDTASTFSSEWGAAGESSPLPKVQVEVKQVSFEKSLSCPSDKKSNAFAGRRRDSIHVANILEQFKTGNNW</sequence>